<sequence length="132" mass="14618">MKFFAYIVLAVVLFAQIVLAYQNYGQGSEQAEEDFCLSEPCETFAKDPSDSSRSSPEEQNVPQCACGQDSWSGSVADEIQASVFERTGPRFESHLGRSPVRRTDYPVAGGTFKSRKPVQSLEVVEPEKKKDS</sequence>
<evidence type="ECO:0000256" key="1">
    <source>
        <dbReference type="SAM" id="MobiDB-lite"/>
    </source>
</evidence>
<dbReference type="Proteomes" id="UP000075883">
    <property type="component" value="Unassembled WGS sequence"/>
</dbReference>
<evidence type="ECO:0000256" key="2">
    <source>
        <dbReference type="SAM" id="SignalP"/>
    </source>
</evidence>
<feature type="chain" id="PRO_5008128425" evidence="2">
    <location>
        <begin position="21"/>
        <end position="132"/>
    </location>
</feature>
<keyword evidence="4" id="KW-1185">Reference proteome</keyword>
<name>A0A182MGM5_9DIPT</name>
<reference evidence="4" key="1">
    <citation type="submission" date="2013-09" db="EMBL/GenBank/DDBJ databases">
        <title>The Genome Sequence of Anopheles culicifacies species A.</title>
        <authorList>
            <consortium name="The Broad Institute Genomics Platform"/>
            <person name="Neafsey D.E."/>
            <person name="Besansky N."/>
            <person name="Howell P."/>
            <person name="Walton C."/>
            <person name="Young S.K."/>
            <person name="Zeng Q."/>
            <person name="Gargeya S."/>
            <person name="Fitzgerald M."/>
            <person name="Haas B."/>
            <person name="Abouelleil A."/>
            <person name="Allen A.W."/>
            <person name="Alvarado L."/>
            <person name="Arachchi H.M."/>
            <person name="Berlin A.M."/>
            <person name="Chapman S.B."/>
            <person name="Gainer-Dewar J."/>
            <person name="Goldberg J."/>
            <person name="Griggs A."/>
            <person name="Gujja S."/>
            <person name="Hansen M."/>
            <person name="Howarth C."/>
            <person name="Imamovic A."/>
            <person name="Ireland A."/>
            <person name="Larimer J."/>
            <person name="McCowan C."/>
            <person name="Murphy C."/>
            <person name="Pearson M."/>
            <person name="Poon T.W."/>
            <person name="Priest M."/>
            <person name="Roberts A."/>
            <person name="Saif S."/>
            <person name="Shea T."/>
            <person name="Sisk P."/>
            <person name="Sykes S."/>
            <person name="Wortman J."/>
            <person name="Nusbaum C."/>
            <person name="Birren B."/>
        </authorList>
    </citation>
    <scope>NUCLEOTIDE SEQUENCE [LARGE SCALE GENOMIC DNA]</scope>
    <source>
        <strain evidence="4">A-37</strain>
    </source>
</reference>
<dbReference type="AlphaFoldDB" id="A0A182MGM5"/>
<feature type="signal peptide" evidence="2">
    <location>
        <begin position="1"/>
        <end position="20"/>
    </location>
</feature>
<dbReference type="EnsemblMetazoa" id="ACUA017821-RA">
    <property type="protein sequence ID" value="ACUA017821-PA"/>
    <property type="gene ID" value="ACUA017821"/>
</dbReference>
<evidence type="ECO:0000313" key="3">
    <source>
        <dbReference type="EnsemblMetazoa" id="ACUA017821-PA"/>
    </source>
</evidence>
<protein>
    <submittedName>
        <fullName evidence="3">Uncharacterized protein</fullName>
    </submittedName>
</protein>
<proteinExistence type="predicted"/>
<reference evidence="3" key="2">
    <citation type="submission" date="2020-05" db="UniProtKB">
        <authorList>
            <consortium name="EnsemblMetazoa"/>
        </authorList>
    </citation>
    <scope>IDENTIFICATION</scope>
    <source>
        <strain evidence="3">A-37</strain>
    </source>
</reference>
<organism evidence="3 4">
    <name type="scientific">Anopheles culicifacies</name>
    <dbReference type="NCBI Taxonomy" id="139723"/>
    <lineage>
        <taxon>Eukaryota</taxon>
        <taxon>Metazoa</taxon>
        <taxon>Ecdysozoa</taxon>
        <taxon>Arthropoda</taxon>
        <taxon>Hexapoda</taxon>
        <taxon>Insecta</taxon>
        <taxon>Pterygota</taxon>
        <taxon>Neoptera</taxon>
        <taxon>Endopterygota</taxon>
        <taxon>Diptera</taxon>
        <taxon>Nematocera</taxon>
        <taxon>Culicoidea</taxon>
        <taxon>Culicidae</taxon>
        <taxon>Anophelinae</taxon>
        <taxon>Anopheles</taxon>
        <taxon>culicifacies species complex</taxon>
    </lineage>
</organism>
<keyword evidence="2" id="KW-0732">Signal</keyword>
<dbReference type="EMBL" id="AXCM01002437">
    <property type="status" value="NOT_ANNOTATED_CDS"/>
    <property type="molecule type" value="Genomic_DNA"/>
</dbReference>
<accession>A0A182MGM5</accession>
<evidence type="ECO:0000313" key="4">
    <source>
        <dbReference type="Proteomes" id="UP000075883"/>
    </source>
</evidence>
<feature type="region of interest" description="Disordered" evidence="1">
    <location>
        <begin position="93"/>
        <end position="113"/>
    </location>
</feature>
<dbReference type="VEuPathDB" id="VectorBase:ACUA017821"/>
<feature type="region of interest" description="Disordered" evidence="1">
    <location>
        <begin position="44"/>
        <end position="71"/>
    </location>
</feature>